<organism evidence="1 2">
    <name type="scientific">Brachionus calyciflorus</name>
    <dbReference type="NCBI Taxonomy" id="104777"/>
    <lineage>
        <taxon>Eukaryota</taxon>
        <taxon>Metazoa</taxon>
        <taxon>Spiralia</taxon>
        <taxon>Gnathifera</taxon>
        <taxon>Rotifera</taxon>
        <taxon>Eurotatoria</taxon>
        <taxon>Monogononta</taxon>
        <taxon>Pseudotrocha</taxon>
        <taxon>Ploima</taxon>
        <taxon>Brachionidae</taxon>
        <taxon>Brachionus</taxon>
    </lineage>
</organism>
<dbReference type="Proteomes" id="UP000663879">
    <property type="component" value="Unassembled WGS sequence"/>
</dbReference>
<protein>
    <submittedName>
        <fullName evidence="1">Uncharacterized protein</fullName>
    </submittedName>
</protein>
<proteinExistence type="predicted"/>
<dbReference type="EMBL" id="CAJNOC010003695">
    <property type="protein sequence ID" value="CAF0993900.1"/>
    <property type="molecule type" value="Genomic_DNA"/>
</dbReference>
<dbReference type="SUPFAM" id="SSF50630">
    <property type="entry name" value="Acid proteases"/>
    <property type="match status" value="1"/>
</dbReference>
<dbReference type="Gene3D" id="2.40.70.10">
    <property type="entry name" value="Acid Proteases"/>
    <property type="match status" value="1"/>
</dbReference>
<sequence>MNGLKDRTRRELMIRAVKDLDKAMAIATYLRDFDSIQNVLSITSKQEIMKKNSSCKGKGHYANQCKGPIKKINQIDISNSDTEEYEIEQINTLTNSPNHILQSKALINGIELTGGFDCGATVSVLSHDIAVKNNIEIIPSDFKVKTATRLITKVCCKTSPLKVVGNNHICMIEFAVLDHDDNEVLIRFVKPNVVFFFNKKKDKN</sequence>
<reference evidence="1" key="1">
    <citation type="submission" date="2021-02" db="EMBL/GenBank/DDBJ databases">
        <authorList>
            <person name="Nowell W R."/>
        </authorList>
    </citation>
    <scope>NUCLEOTIDE SEQUENCE</scope>
    <source>
        <strain evidence="1">Ploen Becks lab</strain>
    </source>
</reference>
<evidence type="ECO:0000313" key="2">
    <source>
        <dbReference type="Proteomes" id="UP000663879"/>
    </source>
</evidence>
<evidence type="ECO:0000313" key="1">
    <source>
        <dbReference type="EMBL" id="CAF0993900.1"/>
    </source>
</evidence>
<gene>
    <name evidence="1" type="ORF">OXX778_LOCUS16056</name>
</gene>
<name>A0A814GAN7_9BILA</name>
<accession>A0A814GAN7</accession>
<dbReference type="AlphaFoldDB" id="A0A814GAN7"/>
<dbReference type="InterPro" id="IPR021109">
    <property type="entry name" value="Peptidase_aspartic_dom_sf"/>
</dbReference>
<dbReference type="Pfam" id="PF08284">
    <property type="entry name" value="RVP_2"/>
    <property type="match status" value="1"/>
</dbReference>
<keyword evidence="2" id="KW-1185">Reference proteome</keyword>
<comment type="caution">
    <text evidence="1">The sequence shown here is derived from an EMBL/GenBank/DDBJ whole genome shotgun (WGS) entry which is preliminary data.</text>
</comment>